<dbReference type="EC" id="3.6.1.-" evidence="10"/>
<dbReference type="Pfam" id="PF03193">
    <property type="entry name" value="RsgA_GTPase"/>
    <property type="match status" value="1"/>
</dbReference>
<dbReference type="CDD" id="cd01854">
    <property type="entry name" value="YjeQ_EngC"/>
    <property type="match status" value="1"/>
</dbReference>
<comment type="caution">
    <text evidence="13">The sequence shown here is derived from an EMBL/GenBank/DDBJ whole genome shotgun (WGS) entry which is preliminary data.</text>
</comment>
<dbReference type="InterPro" id="IPR027417">
    <property type="entry name" value="P-loop_NTPase"/>
</dbReference>
<dbReference type="Gene3D" id="3.40.50.300">
    <property type="entry name" value="P-loop containing nucleotide triphosphate hydrolases"/>
    <property type="match status" value="1"/>
</dbReference>
<evidence type="ECO:0000256" key="6">
    <source>
        <dbReference type="ARBA" id="ARBA00022801"/>
    </source>
</evidence>
<dbReference type="PANTHER" id="PTHR32120:SF10">
    <property type="entry name" value="SMALL RIBOSOMAL SUBUNIT BIOGENESIS GTPASE RSGA"/>
    <property type="match status" value="1"/>
</dbReference>
<comment type="function">
    <text evidence="10">One of several proteins that assist in the late maturation steps of the functional core of the 30S ribosomal subunit. Helps release RbfA from mature subunits. May play a role in the assembly of ribosomal proteins into the subunit. Circularly permuted GTPase that catalyzes slow GTP hydrolysis, GTPase activity is stimulated by the 30S ribosomal subunit.</text>
</comment>
<evidence type="ECO:0000259" key="12">
    <source>
        <dbReference type="PROSITE" id="PS51721"/>
    </source>
</evidence>
<feature type="binding site" evidence="10">
    <location>
        <position position="290"/>
    </location>
    <ligand>
        <name>Zn(2+)</name>
        <dbReference type="ChEBI" id="CHEBI:29105"/>
    </ligand>
</feature>
<keyword evidence="1 10" id="KW-0963">Cytoplasm</keyword>
<dbReference type="NCBIfam" id="TIGR00157">
    <property type="entry name" value="ribosome small subunit-dependent GTPase A"/>
    <property type="match status" value="1"/>
</dbReference>
<evidence type="ECO:0000256" key="5">
    <source>
        <dbReference type="ARBA" id="ARBA00022741"/>
    </source>
</evidence>
<dbReference type="InterPro" id="IPR010914">
    <property type="entry name" value="RsgA_GTPase_dom"/>
</dbReference>
<dbReference type="PANTHER" id="PTHR32120">
    <property type="entry name" value="SMALL RIBOSOMAL SUBUNIT BIOGENESIS GTPASE RSGA"/>
    <property type="match status" value="1"/>
</dbReference>
<comment type="similarity">
    <text evidence="10">Belongs to the TRAFAC class YlqF/YawG GTPase family. RsgA subfamily.</text>
</comment>
<dbReference type="Gene3D" id="1.10.40.50">
    <property type="entry name" value="Probable gtpase engc, domain 3"/>
    <property type="match status" value="1"/>
</dbReference>
<evidence type="ECO:0000256" key="8">
    <source>
        <dbReference type="ARBA" id="ARBA00022884"/>
    </source>
</evidence>
<keyword evidence="4 10" id="KW-0699">rRNA-binding</keyword>
<dbReference type="PROSITE" id="PS50936">
    <property type="entry name" value="ENGC_GTPASE"/>
    <property type="match status" value="1"/>
</dbReference>
<keyword evidence="6 10" id="KW-0378">Hydrolase</keyword>
<feature type="binding site" evidence="10">
    <location>
        <position position="288"/>
    </location>
    <ligand>
        <name>Zn(2+)</name>
        <dbReference type="ChEBI" id="CHEBI:29105"/>
    </ligand>
</feature>
<keyword evidence="8 10" id="KW-0694">RNA-binding</keyword>
<protein>
    <recommendedName>
        <fullName evidence="10">Small ribosomal subunit biogenesis GTPase RsgA</fullName>
        <ecNumber evidence="10">3.6.1.-</ecNumber>
    </recommendedName>
</protein>
<reference evidence="13 14" key="1">
    <citation type="submission" date="2024-01" db="EMBL/GenBank/DDBJ databases">
        <title>Genome insights into Plantactinospora sonchi sp. nov.</title>
        <authorList>
            <person name="Wang L."/>
        </authorList>
    </citation>
    <scope>NUCLEOTIDE SEQUENCE [LARGE SCALE GENOMIC DNA]</scope>
    <source>
        <strain evidence="13 14">NEAU-QY2</strain>
    </source>
</reference>
<organism evidence="13 14">
    <name type="scientific">Plantactinospora sonchi</name>
    <dbReference type="NCBI Taxonomy" id="1544735"/>
    <lineage>
        <taxon>Bacteria</taxon>
        <taxon>Bacillati</taxon>
        <taxon>Actinomycetota</taxon>
        <taxon>Actinomycetes</taxon>
        <taxon>Micromonosporales</taxon>
        <taxon>Micromonosporaceae</taxon>
        <taxon>Plantactinospora</taxon>
    </lineage>
</organism>
<sequence>MTVDLASLGWDASMAAAYPQRGDDHRPGRVLRADRGVCTVLAADGAVRASLGGGVLVAAARDAVNLPCAGDWVVLRDWPDRRVTVEAVLPRRTAVVRRTVDKDSSGQVLAANVDAAAVIEPLHPEPDVARIERLLALAWESGAQPLVVLTKCDLVADPEAVAAQLRQAAPGVEVLPVSAHRGTGLAALRRWVAAGRTLALLGPSGAGKSTLVNAVAGATVMTTQGVRGVDGKGRHTTTHRELILIPGGGAVLDTPGVRAVGLLDAAAGLDQAFADVAELVAACRFADCGHRGEPGCAVRDALDSGELAPRRWANWQKLQREVAYETRRRDVRLAAEERHRWRRIHKEQRGARWGTAGR</sequence>
<feature type="binding site" evidence="10">
    <location>
        <begin position="202"/>
        <end position="210"/>
    </location>
    <ligand>
        <name>GTP</name>
        <dbReference type="ChEBI" id="CHEBI:37565"/>
    </ligand>
</feature>
<dbReference type="PROSITE" id="PS51721">
    <property type="entry name" value="G_CP"/>
    <property type="match status" value="1"/>
</dbReference>
<evidence type="ECO:0000256" key="3">
    <source>
        <dbReference type="ARBA" id="ARBA00022723"/>
    </source>
</evidence>
<evidence type="ECO:0000313" key="13">
    <source>
        <dbReference type="EMBL" id="MEE6263756.1"/>
    </source>
</evidence>
<feature type="domain" description="CP-type G" evidence="12">
    <location>
        <begin position="103"/>
        <end position="260"/>
    </location>
</feature>
<evidence type="ECO:0000256" key="10">
    <source>
        <dbReference type="HAMAP-Rule" id="MF_01820"/>
    </source>
</evidence>
<keyword evidence="7 10" id="KW-0862">Zinc</keyword>
<feature type="domain" description="EngC GTPase" evidence="11">
    <location>
        <begin position="111"/>
        <end position="258"/>
    </location>
</feature>
<dbReference type="SUPFAM" id="SSF52540">
    <property type="entry name" value="P-loop containing nucleoside triphosphate hydrolases"/>
    <property type="match status" value="1"/>
</dbReference>
<keyword evidence="9 10" id="KW-0342">GTP-binding</keyword>
<gene>
    <name evidence="10 13" type="primary">rsgA</name>
    <name evidence="13" type="ORF">V1633_35410</name>
</gene>
<keyword evidence="3 10" id="KW-0479">Metal-binding</keyword>
<dbReference type="Proteomes" id="UP001332243">
    <property type="component" value="Unassembled WGS sequence"/>
</dbReference>
<comment type="cofactor">
    <cofactor evidence="10">
        <name>Zn(2+)</name>
        <dbReference type="ChEBI" id="CHEBI:29105"/>
    </cofactor>
    <text evidence="10">Binds 1 zinc ion per subunit.</text>
</comment>
<dbReference type="EMBL" id="JAZGQK010000042">
    <property type="protein sequence ID" value="MEE6263756.1"/>
    <property type="molecule type" value="Genomic_DNA"/>
</dbReference>
<keyword evidence="2 10" id="KW-0690">Ribosome biogenesis</keyword>
<dbReference type="InterPro" id="IPR004881">
    <property type="entry name" value="Ribosome_biogen_GTPase_RsgA"/>
</dbReference>
<evidence type="ECO:0000256" key="1">
    <source>
        <dbReference type="ARBA" id="ARBA00022490"/>
    </source>
</evidence>
<comment type="subunit">
    <text evidence="10">Monomer. Associates with 30S ribosomal subunit, binds 16S rRNA.</text>
</comment>
<evidence type="ECO:0000256" key="4">
    <source>
        <dbReference type="ARBA" id="ARBA00022730"/>
    </source>
</evidence>
<accession>A0ABU7S4T1</accession>
<dbReference type="HAMAP" id="MF_01820">
    <property type="entry name" value="GTPase_RsgA"/>
    <property type="match status" value="1"/>
</dbReference>
<name>A0ABU7S4T1_9ACTN</name>
<evidence type="ECO:0000313" key="14">
    <source>
        <dbReference type="Proteomes" id="UP001332243"/>
    </source>
</evidence>
<proteinExistence type="inferred from homology"/>
<dbReference type="InterPro" id="IPR030378">
    <property type="entry name" value="G_CP_dom"/>
</dbReference>
<keyword evidence="5 10" id="KW-0547">Nucleotide-binding</keyword>
<evidence type="ECO:0000259" key="11">
    <source>
        <dbReference type="PROSITE" id="PS50936"/>
    </source>
</evidence>
<feature type="binding site" evidence="10">
    <location>
        <position position="283"/>
    </location>
    <ligand>
        <name>Zn(2+)</name>
        <dbReference type="ChEBI" id="CHEBI:29105"/>
    </ligand>
</feature>
<comment type="subcellular location">
    <subcellularLocation>
        <location evidence="10">Cytoplasm</location>
    </subcellularLocation>
</comment>
<feature type="binding site" evidence="10">
    <location>
        <position position="296"/>
    </location>
    <ligand>
        <name>Zn(2+)</name>
        <dbReference type="ChEBI" id="CHEBI:29105"/>
    </ligand>
</feature>
<evidence type="ECO:0000256" key="9">
    <source>
        <dbReference type="ARBA" id="ARBA00023134"/>
    </source>
</evidence>
<dbReference type="RefSeq" id="WP_331218572.1">
    <property type="nucleotide sequence ID" value="NZ_JAZGQK010000042.1"/>
</dbReference>
<feature type="binding site" evidence="10">
    <location>
        <begin position="150"/>
        <end position="153"/>
    </location>
    <ligand>
        <name>GTP</name>
        <dbReference type="ChEBI" id="CHEBI:37565"/>
    </ligand>
</feature>
<evidence type="ECO:0000256" key="2">
    <source>
        <dbReference type="ARBA" id="ARBA00022517"/>
    </source>
</evidence>
<keyword evidence="14" id="KW-1185">Reference proteome</keyword>
<evidence type="ECO:0000256" key="7">
    <source>
        <dbReference type="ARBA" id="ARBA00022833"/>
    </source>
</evidence>